<dbReference type="Proteomes" id="UP000006054">
    <property type="component" value="Chromosome"/>
</dbReference>
<keyword evidence="2" id="KW-1185">Reference proteome</keyword>
<gene>
    <name evidence="1" type="ordered locus">Fleli_1434</name>
</gene>
<protein>
    <submittedName>
        <fullName evidence="1">Uncharacterized protein</fullName>
    </submittedName>
</protein>
<dbReference type="AlphaFoldDB" id="I4AIS6"/>
<reference evidence="2" key="1">
    <citation type="submission" date="2012-06" db="EMBL/GenBank/DDBJ databases">
        <title>The complete genome of Flexibacter litoralis DSM 6794.</title>
        <authorList>
            <person name="Lucas S."/>
            <person name="Copeland A."/>
            <person name="Lapidus A."/>
            <person name="Glavina del Rio T."/>
            <person name="Dalin E."/>
            <person name="Tice H."/>
            <person name="Bruce D."/>
            <person name="Goodwin L."/>
            <person name="Pitluck S."/>
            <person name="Peters L."/>
            <person name="Ovchinnikova G."/>
            <person name="Lu M."/>
            <person name="Kyrpides N."/>
            <person name="Mavromatis K."/>
            <person name="Ivanova N."/>
            <person name="Brettin T."/>
            <person name="Detter J.C."/>
            <person name="Han C."/>
            <person name="Larimer F."/>
            <person name="Land M."/>
            <person name="Hauser L."/>
            <person name="Markowitz V."/>
            <person name="Cheng J.-F."/>
            <person name="Hugenholtz P."/>
            <person name="Woyke T."/>
            <person name="Wu D."/>
            <person name="Spring S."/>
            <person name="Lang E."/>
            <person name="Kopitz M."/>
            <person name="Brambilla E."/>
            <person name="Klenk H.-P."/>
            <person name="Eisen J.A."/>
        </authorList>
    </citation>
    <scope>NUCLEOTIDE SEQUENCE [LARGE SCALE GENOMIC DNA]</scope>
    <source>
        <strain evidence="2">ATCC 23117 / DSM 6794 / NBRC 15988 / NCIMB 1366 / Sio-4</strain>
    </source>
</reference>
<proteinExistence type="predicted"/>
<dbReference type="STRING" id="880071.Fleli_1434"/>
<sequence length="281" mass="31107" precursor="true">MRIFNIILASTFLVGMALFSWSCVGEDVTARQQTTAAATLEPLPDTVYLRGQQPASLTFEIETPNGSGADRIEKVDFYKTIKLPTNKEDSFDISQETFLTSVTQVPSQLEMTVQDLITGTAYSTENEIPGGAIWDVRWEITLKDGKLLRPTDTTEIDFRCPSNLLDSPNEVATYLASHNGCQAEPVNVTIERDTLSAETNKYLISDIAAGYVIDCNGEPNFRLPFGFSETCGIISKESKSFVSRRFAIIEGSTWDDATKTLKIIWTNPLDGQTITSTFVKQ</sequence>
<organism evidence="1 2">
    <name type="scientific">Bernardetia litoralis (strain ATCC 23117 / DSM 6794 / NBRC 15988 / NCIMB 1366 / Fx l1 / Sio-4)</name>
    <name type="common">Flexibacter litoralis</name>
    <dbReference type="NCBI Taxonomy" id="880071"/>
    <lineage>
        <taxon>Bacteria</taxon>
        <taxon>Pseudomonadati</taxon>
        <taxon>Bacteroidota</taxon>
        <taxon>Cytophagia</taxon>
        <taxon>Cytophagales</taxon>
        <taxon>Bernardetiaceae</taxon>
        <taxon>Bernardetia</taxon>
    </lineage>
</organism>
<name>I4AIS6_BERLS</name>
<dbReference type="RefSeq" id="WP_014797318.1">
    <property type="nucleotide sequence ID" value="NC_018018.1"/>
</dbReference>
<evidence type="ECO:0000313" key="2">
    <source>
        <dbReference type="Proteomes" id="UP000006054"/>
    </source>
</evidence>
<dbReference type="HOGENOM" id="CLU_989549_0_0_10"/>
<dbReference type="EMBL" id="CP003345">
    <property type="protein sequence ID" value="AFM03861.1"/>
    <property type="molecule type" value="Genomic_DNA"/>
</dbReference>
<dbReference type="KEGG" id="fli:Fleli_1434"/>
<evidence type="ECO:0000313" key="1">
    <source>
        <dbReference type="EMBL" id="AFM03861.1"/>
    </source>
</evidence>
<accession>I4AIS6</accession>